<reference evidence="1 2" key="1">
    <citation type="journal article" date="2015" name="Proc. Natl. Acad. Sci. U.S.A.">
        <title>Genomic and proteomic characterization of "Candidatus Nitrosopelagicus brevis": An ammonia-oxidizing archaeon from the open ocean.</title>
        <authorList>
            <person name="Santoro A.E."/>
            <person name="Dupont C.L."/>
            <person name="Richter R.A."/>
            <person name="Craig M.T."/>
            <person name="Carini P."/>
            <person name="McIlvin M.R."/>
            <person name="Yang Y."/>
            <person name="Orsi W.D."/>
            <person name="Moran D.M."/>
            <person name="Saito M.A."/>
        </authorList>
    </citation>
    <scope>NUCLEOTIDE SEQUENCE [LARGE SCALE GENOMIC DNA]</scope>
    <source>
        <strain evidence="2">V2</strain>
    </source>
</reference>
<proteinExistence type="predicted"/>
<dbReference type="HOGENOM" id="CLU_2930022_0_0_2"/>
<organism evidence="1 2">
    <name type="scientific">Candidatus Nitrosopelagicus brevis</name>
    <dbReference type="NCBI Taxonomy" id="1410606"/>
    <lineage>
        <taxon>Archaea</taxon>
        <taxon>Nitrososphaerota</taxon>
    </lineage>
</organism>
<gene>
    <name evidence="1" type="ORF">T478_0696</name>
</gene>
<name>A0A0A7V283_9ARCH</name>
<dbReference type="EMBL" id="CP007026">
    <property type="protein sequence ID" value="AJA92993.1"/>
    <property type="molecule type" value="Genomic_DNA"/>
</dbReference>
<sequence length="60" mass="7047">MSYSQKLNPQNYIKKYEKITQIPIIPAVNGYQNFGILCGFEFEKKPFLFSFGIMPVIRQK</sequence>
<dbReference type="KEGG" id="nbv:T478_0696"/>
<evidence type="ECO:0000313" key="2">
    <source>
        <dbReference type="Proteomes" id="UP000030944"/>
    </source>
</evidence>
<accession>A0A0A7V283</accession>
<dbReference type="AlphaFoldDB" id="A0A0A7V283"/>
<protein>
    <submittedName>
        <fullName evidence="1">Uncharacterized protein</fullName>
    </submittedName>
</protein>
<evidence type="ECO:0000313" key="1">
    <source>
        <dbReference type="EMBL" id="AJA92993.1"/>
    </source>
</evidence>
<dbReference type="Proteomes" id="UP000030944">
    <property type="component" value="Chromosome"/>
</dbReference>